<dbReference type="AlphaFoldDB" id="A0A0C3SBL8"/>
<keyword evidence="3 4" id="KW-0378">Hydrolase</keyword>
<evidence type="ECO:0000259" key="6">
    <source>
        <dbReference type="Pfam" id="PF02055"/>
    </source>
</evidence>
<keyword evidence="2 5" id="KW-0732">Signal</keyword>
<sequence>MRALSFSTSLFAFVCGIHAQQIYDIYTTSRDQSQLFTYTNLGDSPINFVSPGSNGDADIVVDDTQVFQTIVGHGASLTDSSATMLGNLKNSNPSAYSTLLDQLFDPTDGNKNAGLTYLRVPLGASDFSASAYTYDDVSGDTSLSHFDITKTPSNVFSVINDIKGVNPYLKVHLLPWSPPGWMKDSGSINGGNFLDQYETTYANYLLKALQGFKSKGITAYAIGIQNEPENSNPTYPTCAMTATQEAKIGTTLRSLMDANGFSSTRIIGYEHNWKDAGGFPVQLMQQAQSAFAGVSFHDYSGSVSQQDTFHNAFPSKEIYFTEGTGSFGSDWWSDVKWYMDNLYIGATEHNAMAVLMWNIALDGNGHPELSSSNSCNPACRPIVTISGSGYTLNQEFYAMAQASKAIVPKDSNGPFGQRISVSVGGSLDWGLRVGAYVTARTNPSDWLRYSLVVMNWDDGSSGEAVPTTIEFRGLQAKHTFPIGVTTLWWYAPNTSSNSRRTGAVNASHPIDLTHRASMVKRHRKFRHGAH</sequence>
<evidence type="ECO:0000256" key="2">
    <source>
        <dbReference type="ARBA" id="ARBA00022729"/>
    </source>
</evidence>
<dbReference type="GO" id="GO:0006680">
    <property type="term" value="P:glucosylceramide catabolic process"/>
    <property type="evidence" value="ECO:0007669"/>
    <property type="project" value="TreeGrafter"/>
</dbReference>
<dbReference type="Proteomes" id="UP000053257">
    <property type="component" value="Unassembled WGS sequence"/>
</dbReference>
<dbReference type="GO" id="GO:0016020">
    <property type="term" value="C:membrane"/>
    <property type="evidence" value="ECO:0007669"/>
    <property type="project" value="GOC"/>
</dbReference>
<organism evidence="7 8">
    <name type="scientific">Phlebiopsis gigantea (strain 11061_1 CR5-6)</name>
    <name type="common">White-rot fungus</name>
    <name type="synonym">Peniophora gigantea</name>
    <dbReference type="NCBI Taxonomy" id="745531"/>
    <lineage>
        <taxon>Eukaryota</taxon>
        <taxon>Fungi</taxon>
        <taxon>Dikarya</taxon>
        <taxon>Basidiomycota</taxon>
        <taxon>Agaricomycotina</taxon>
        <taxon>Agaricomycetes</taxon>
        <taxon>Polyporales</taxon>
        <taxon>Phanerochaetaceae</taxon>
        <taxon>Phlebiopsis</taxon>
    </lineage>
</organism>
<name>A0A0C3SBL8_PHLG1</name>
<feature type="chain" id="PRO_5002169972" evidence="5">
    <location>
        <begin position="20"/>
        <end position="530"/>
    </location>
</feature>
<dbReference type="InterPro" id="IPR033453">
    <property type="entry name" value="Glyco_hydro_30_TIM-barrel"/>
</dbReference>
<dbReference type="GO" id="GO:0004348">
    <property type="term" value="F:glucosylceramidase activity"/>
    <property type="evidence" value="ECO:0007669"/>
    <property type="project" value="InterPro"/>
</dbReference>
<evidence type="ECO:0000256" key="3">
    <source>
        <dbReference type="ARBA" id="ARBA00022801"/>
    </source>
</evidence>
<dbReference type="PANTHER" id="PTHR11069">
    <property type="entry name" value="GLUCOSYLCERAMIDASE"/>
    <property type="match status" value="1"/>
</dbReference>
<reference evidence="7 8" key="1">
    <citation type="journal article" date="2014" name="PLoS Genet.">
        <title>Analysis of the Phlebiopsis gigantea genome, transcriptome and secretome provides insight into its pioneer colonization strategies of wood.</title>
        <authorList>
            <person name="Hori C."/>
            <person name="Ishida T."/>
            <person name="Igarashi K."/>
            <person name="Samejima M."/>
            <person name="Suzuki H."/>
            <person name="Master E."/>
            <person name="Ferreira P."/>
            <person name="Ruiz-Duenas F.J."/>
            <person name="Held B."/>
            <person name="Canessa P."/>
            <person name="Larrondo L.F."/>
            <person name="Schmoll M."/>
            <person name="Druzhinina I.S."/>
            <person name="Kubicek C.P."/>
            <person name="Gaskell J.A."/>
            <person name="Kersten P."/>
            <person name="St John F."/>
            <person name="Glasner J."/>
            <person name="Sabat G."/>
            <person name="Splinter BonDurant S."/>
            <person name="Syed K."/>
            <person name="Yadav J."/>
            <person name="Mgbeahuruike A.C."/>
            <person name="Kovalchuk A."/>
            <person name="Asiegbu F.O."/>
            <person name="Lackner G."/>
            <person name="Hoffmeister D."/>
            <person name="Rencoret J."/>
            <person name="Gutierrez A."/>
            <person name="Sun H."/>
            <person name="Lindquist E."/>
            <person name="Barry K."/>
            <person name="Riley R."/>
            <person name="Grigoriev I.V."/>
            <person name="Henrissat B."/>
            <person name="Kues U."/>
            <person name="Berka R.M."/>
            <person name="Martinez A.T."/>
            <person name="Covert S.F."/>
            <person name="Blanchette R.A."/>
            <person name="Cullen D."/>
        </authorList>
    </citation>
    <scope>NUCLEOTIDE SEQUENCE [LARGE SCALE GENOMIC DNA]</scope>
    <source>
        <strain evidence="7 8">11061_1 CR5-6</strain>
    </source>
</reference>
<dbReference type="HOGENOM" id="CLU_014379_2_0_1"/>
<dbReference type="PANTHER" id="PTHR11069:SF23">
    <property type="entry name" value="LYSOSOMAL ACID GLUCOSYLCERAMIDASE"/>
    <property type="match status" value="1"/>
</dbReference>
<dbReference type="Gene3D" id="3.20.20.80">
    <property type="entry name" value="Glycosidases"/>
    <property type="match status" value="1"/>
</dbReference>
<feature type="signal peptide" evidence="5">
    <location>
        <begin position="1"/>
        <end position="19"/>
    </location>
</feature>
<evidence type="ECO:0000256" key="4">
    <source>
        <dbReference type="RuleBase" id="RU361188"/>
    </source>
</evidence>
<dbReference type="Pfam" id="PF02055">
    <property type="entry name" value="Glyco_hydro_30"/>
    <property type="match status" value="1"/>
</dbReference>
<gene>
    <name evidence="7" type="ORF">PHLGIDRAFT_391460</name>
</gene>
<dbReference type="EMBL" id="KN840485">
    <property type="protein sequence ID" value="KIP08085.1"/>
    <property type="molecule type" value="Genomic_DNA"/>
</dbReference>
<evidence type="ECO:0000256" key="5">
    <source>
        <dbReference type="SAM" id="SignalP"/>
    </source>
</evidence>
<dbReference type="InterPro" id="IPR001139">
    <property type="entry name" value="Glyco_hydro_30"/>
</dbReference>
<dbReference type="OrthoDB" id="2160638at2759"/>
<dbReference type="InterPro" id="IPR013780">
    <property type="entry name" value="Glyco_hydro_b"/>
</dbReference>
<keyword evidence="4" id="KW-0326">Glycosidase</keyword>
<dbReference type="SUPFAM" id="SSF51445">
    <property type="entry name" value="(Trans)glycosidases"/>
    <property type="match status" value="1"/>
</dbReference>
<feature type="domain" description="Glycosyl hydrolase family 30 TIM-barrel" evidence="6">
    <location>
        <begin position="70"/>
        <end position="404"/>
    </location>
</feature>
<keyword evidence="8" id="KW-1185">Reference proteome</keyword>
<dbReference type="STRING" id="745531.A0A0C3SBL8"/>
<evidence type="ECO:0000313" key="7">
    <source>
        <dbReference type="EMBL" id="KIP08085.1"/>
    </source>
</evidence>
<protein>
    <submittedName>
        <fullName evidence="7">Glycoside hydrolase family 30 protein</fullName>
    </submittedName>
</protein>
<evidence type="ECO:0000256" key="1">
    <source>
        <dbReference type="ARBA" id="ARBA00005382"/>
    </source>
</evidence>
<dbReference type="InterPro" id="IPR017853">
    <property type="entry name" value="GH"/>
</dbReference>
<accession>A0A0C3SBL8</accession>
<proteinExistence type="inferred from homology"/>
<dbReference type="Gene3D" id="2.60.40.1180">
    <property type="entry name" value="Golgi alpha-mannosidase II"/>
    <property type="match status" value="1"/>
</dbReference>
<evidence type="ECO:0000313" key="8">
    <source>
        <dbReference type="Proteomes" id="UP000053257"/>
    </source>
</evidence>
<comment type="similarity">
    <text evidence="1 4">Belongs to the glycosyl hydrolase 30 family.</text>
</comment>